<feature type="transmembrane region" description="Helical" evidence="7">
    <location>
        <begin position="34"/>
        <end position="54"/>
    </location>
</feature>
<evidence type="ECO:0000256" key="1">
    <source>
        <dbReference type="ARBA" id="ARBA00004651"/>
    </source>
</evidence>
<keyword evidence="9" id="KW-1185">Reference proteome</keyword>
<dbReference type="PANTHER" id="PTHR33884">
    <property type="entry name" value="UPF0410 PROTEIN YMGE"/>
    <property type="match status" value="1"/>
</dbReference>
<feature type="transmembrane region" description="Helical" evidence="7">
    <location>
        <begin position="6"/>
        <end position="27"/>
    </location>
</feature>
<keyword evidence="5 7" id="KW-1133">Transmembrane helix</keyword>
<gene>
    <name evidence="8" type="ORF">GCM10009754_05260</name>
</gene>
<name>A0ABN2Q1H8_9PSEU</name>
<evidence type="ECO:0000313" key="9">
    <source>
        <dbReference type="Proteomes" id="UP001501116"/>
    </source>
</evidence>
<feature type="transmembrane region" description="Helical" evidence="7">
    <location>
        <begin position="66"/>
        <end position="87"/>
    </location>
</feature>
<evidence type="ECO:0000256" key="4">
    <source>
        <dbReference type="ARBA" id="ARBA00022692"/>
    </source>
</evidence>
<evidence type="ECO:0000256" key="3">
    <source>
        <dbReference type="ARBA" id="ARBA00022475"/>
    </source>
</evidence>
<keyword evidence="4 7" id="KW-0812">Transmembrane</keyword>
<dbReference type="InterPro" id="IPR007341">
    <property type="entry name" value="Transgly_assoc"/>
</dbReference>
<dbReference type="EMBL" id="BAAANN010000002">
    <property type="protein sequence ID" value="GAA1940934.1"/>
    <property type="molecule type" value="Genomic_DNA"/>
</dbReference>
<comment type="similarity">
    <text evidence="2">Belongs to the UPF0410 family.</text>
</comment>
<reference evidence="8 9" key="1">
    <citation type="journal article" date="2019" name="Int. J. Syst. Evol. Microbiol.">
        <title>The Global Catalogue of Microorganisms (GCM) 10K type strain sequencing project: providing services to taxonomists for standard genome sequencing and annotation.</title>
        <authorList>
            <consortium name="The Broad Institute Genomics Platform"/>
            <consortium name="The Broad Institute Genome Sequencing Center for Infectious Disease"/>
            <person name="Wu L."/>
            <person name="Ma J."/>
        </authorList>
    </citation>
    <scope>NUCLEOTIDE SEQUENCE [LARGE SCALE GENOMIC DNA]</scope>
    <source>
        <strain evidence="8 9">JCM 14545</strain>
    </source>
</reference>
<keyword evidence="3" id="KW-1003">Cell membrane</keyword>
<sequence length="102" mass="11193">MNSAMGIFSWIIFGALAGWAANVVIGGRDRRRGCLFSVLVGVLGAALGGFVYRLSTGKERTFDFDFPSFGVAVLGAILLLAILRLVTGVSDRQRDRRDRDRW</sequence>
<evidence type="ECO:0000313" key="8">
    <source>
        <dbReference type="EMBL" id="GAA1940934.1"/>
    </source>
</evidence>
<protein>
    <submittedName>
        <fullName evidence="8">GlsB/YeaQ/YmgE family stress response membrane protein</fullName>
    </submittedName>
</protein>
<organism evidence="8 9">
    <name type="scientific">Amycolatopsis minnesotensis</name>
    <dbReference type="NCBI Taxonomy" id="337894"/>
    <lineage>
        <taxon>Bacteria</taxon>
        <taxon>Bacillati</taxon>
        <taxon>Actinomycetota</taxon>
        <taxon>Actinomycetes</taxon>
        <taxon>Pseudonocardiales</taxon>
        <taxon>Pseudonocardiaceae</taxon>
        <taxon>Amycolatopsis</taxon>
    </lineage>
</organism>
<comment type="caution">
    <text evidence="8">The sequence shown here is derived from an EMBL/GenBank/DDBJ whole genome shotgun (WGS) entry which is preliminary data.</text>
</comment>
<evidence type="ECO:0000256" key="2">
    <source>
        <dbReference type="ARBA" id="ARBA00011006"/>
    </source>
</evidence>
<keyword evidence="6 7" id="KW-0472">Membrane</keyword>
<accession>A0ABN2Q1H8</accession>
<proteinExistence type="inferred from homology"/>
<evidence type="ECO:0000256" key="6">
    <source>
        <dbReference type="ARBA" id="ARBA00023136"/>
    </source>
</evidence>
<dbReference type="PANTHER" id="PTHR33884:SF3">
    <property type="entry name" value="UPF0410 PROTEIN YMGE"/>
    <property type="match status" value="1"/>
</dbReference>
<evidence type="ECO:0000256" key="7">
    <source>
        <dbReference type="SAM" id="Phobius"/>
    </source>
</evidence>
<comment type="subcellular location">
    <subcellularLocation>
        <location evidence="1">Cell membrane</location>
        <topology evidence="1">Multi-pass membrane protein</topology>
    </subcellularLocation>
</comment>
<evidence type="ECO:0000256" key="5">
    <source>
        <dbReference type="ARBA" id="ARBA00022989"/>
    </source>
</evidence>
<dbReference type="Proteomes" id="UP001501116">
    <property type="component" value="Unassembled WGS sequence"/>
</dbReference>
<dbReference type="Pfam" id="PF04226">
    <property type="entry name" value="Transgly_assoc"/>
    <property type="match status" value="1"/>
</dbReference>